<protein>
    <submittedName>
        <fullName evidence="2">Uncharacterized protein</fullName>
    </submittedName>
</protein>
<gene>
    <name evidence="2" type="ORF">PKOR_12485</name>
</gene>
<dbReference type="Proteomes" id="UP000033109">
    <property type="component" value="Chromosome"/>
</dbReference>
<dbReference type="KEGG" id="pko:PKOR_12485"/>
<accession>A0A0E3ZEP0</accession>
<reference evidence="2 3" key="1">
    <citation type="journal article" date="2015" name="Sci. Rep.">
        <title>Unraveling adaptation of Pontibacter korlensis to radiation and infertility in desert through complete genome and comparative transcriptomic analysis.</title>
        <authorList>
            <person name="Dai J."/>
            <person name="Dai W."/>
            <person name="Qiu C."/>
            <person name="Yang Z."/>
            <person name="Zhang Y."/>
            <person name="Zhou M."/>
            <person name="Zhang L."/>
            <person name="Fang C."/>
            <person name="Gao Q."/>
            <person name="Yang Q."/>
            <person name="Li X."/>
            <person name="Wang Z."/>
            <person name="Wang Z."/>
            <person name="Jia Z."/>
            <person name="Chen X."/>
        </authorList>
    </citation>
    <scope>NUCLEOTIDE SEQUENCE [LARGE SCALE GENOMIC DNA]</scope>
    <source>
        <strain evidence="2 3">X14-1T</strain>
    </source>
</reference>
<dbReference type="EMBL" id="CP009621">
    <property type="protein sequence ID" value="AKD03788.1"/>
    <property type="molecule type" value="Genomic_DNA"/>
</dbReference>
<keyword evidence="1" id="KW-0472">Membrane</keyword>
<organism evidence="2 3">
    <name type="scientific">Pontibacter korlensis</name>
    <dbReference type="NCBI Taxonomy" id="400092"/>
    <lineage>
        <taxon>Bacteria</taxon>
        <taxon>Pseudomonadati</taxon>
        <taxon>Bacteroidota</taxon>
        <taxon>Cytophagia</taxon>
        <taxon>Cytophagales</taxon>
        <taxon>Hymenobacteraceae</taxon>
        <taxon>Pontibacter</taxon>
    </lineage>
</organism>
<keyword evidence="1" id="KW-1133">Transmembrane helix</keyword>
<evidence type="ECO:0000313" key="2">
    <source>
        <dbReference type="EMBL" id="AKD03788.1"/>
    </source>
</evidence>
<dbReference type="AlphaFoldDB" id="A0A0E3ZEP0"/>
<feature type="transmembrane region" description="Helical" evidence="1">
    <location>
        <begin position="15"/>
        <end position="37"/>
    </location>
</feature>
<dbReference type="HOGENOM" id="CLU_1577083_0_0_10"/>
<keyword evidence="3" id="KW-1185">Reference proteome</keyword>
<feature type="transmembrane region" description="Helical" evidence="1">
    <location>
        <begin position="49"/>
        <end position="67"/>
    </location>
</feature>
<keyword evidence="1" id="KW-0812">Transmembrane</keyword>
<dbReference type="RefSeq" id="WP_046311145.1">
    <property type="nucleotide sequence ID" value="NZ_CBCSCY010000003.1"/>
</dbReference>
<evidence type="ECO:0000256" key="1">
    <source>
        <dbReference type="SAM" id="Phobius"/>
    </source>
</evidence>
<evidence type="ECO:0000313" key="3">
    <source>
        <dbReference type="Proteomes" id="UP000033109"/>
    </source>
</evidence>
<dbReference type="STRING" id="400092.PKOR_12485"/>
<dbReference type="OrthoDB" id="853368at2"/>
<sequence length="169" mass="19287">MKTASLSYKPQLKNFLAYFALMLSLFTVMVAGFYLIVNKGESLPEYFSSVAVLYILLPLFNAAAFAYSSRKHELIISEVNDPAYVAKWAVELLQLNGMRIKSTEDNMTVLESGKKYTRMLNNWFGTELLTLRTSENEVRAIGNFRCIDILDTKIKFGQVAFKDQPYKHS</sequence>
<dbReference type="PATRIC" id="fig|400092.3.peg.2727"/>
<proteinExistence type="predicted"/>
<name>A0A0E3ZEP0_9BACT</name>